<dbReference type="Proteomes" id="UP000656723">
    <property type="component" value="Unassembled WGS sequence"/>
</dbReference>
<sequence length="202" mass="19949">MRNTLLGLILLTSFSAGASEIAEAQQAVAHAQRMVDAAKGDVVAAQANYGKGSVSSWADASNRAGAFQSQAFSNLKAAEDDLANAIKAHDEAMAKANVIGAIGTGKNTINVAAGSLKPTALVQTSHGLVPAGSLPKHAQVAVAFNSAFGPTAKGGNSRSAGASHTEHGTGNGSNNAANSHSAHGLGGGDHIGGGRAGGGFHY</sequence>
<evidence type="ECO:0000256" key="1">
    <source>
        <dbReference type="SAM" id="MobiDB-lite"/>
    </source>
</evidence>
<feature type="compositionally biased region" description="Low complexity" evidence="1">
    <location>
        <begin position="172"/>
        <end position="183"/>
    </location>
</feature>
<dbReference type="EMBL" id="VKME01000013">
    <property type="protein sequence ID" value="MBE0129250.1"/>
    <property type="molecule type" value="Genomic_DNA"/>
</dbReference>
<feature type="region of interest" description="Disordered" evidence="1">
    <location>
        <begin position="152"/>
        <end position="202"/>
    </location>
</feature>
<feature type="signal peptide" evidence="2">
    <location>
        <begin position="1"/>
        <end position="18"/>
    </location>
</feature>
<dbReference type="RefSeq" id="WP_102601337.1">
    <property type="nucleotide sequence ID" value="NZ_VKME01000013.1"/>
</dbReference>
<organism evidence="3 4">
    <name type="scientific">Citrobacter amalonaticus</name>
    <dbReference type="NCBI Taxonomy" id="35703"/>
    <lineage>
        <taxon>Bacteria</taxon>
        <taxon>Pseudomonadati</taxon>
        <taxon>Pseudomonadota</taxon>
        <taxon>Gammaproteobacteria</taxon>
        <taxon>Enterobacterales</taxon>
        <taxon>Enterobacteriaceae</taxon>
        <taxon>Citrobacter</taxon>
    </lineage>
</organism>
<keyword evidence="2" id="KW-0732">Signal</keyword>
<accession>A0A8I0MM07</accession>
<reference evidence="3" key="1">
    <citation type="submission" date="2019-07" db="EMBL/GenBank/DDBJ databases">
        <title>KPC-2 carbapenem resistent Enterobacterales isolates from Germany.</title>
        <authorList>
            <person name="Yao Y."/>
            <person name="Falgenhauer L."/>
            <person name="Imirzalioglu C."/>
            <person name="Chakraborty T."/>
        </authorList>
    </citation>
    <scope>NUCLEOTIDE SEQUENCE</scope>
    <source>
        <strain evidence="3">CA13304</strain>
    </source>
</reference>
<gene>
    <name evidence="3" type="ORF">FOT72_14770</name>
</gene>
<feature type="compositionally biased region" description="Gly residues" evidence="1">
    <location>
        <begin position="184"/>
        <end position="202"/>
    </location>
</feature>
<dbReference type="AlphaFoldDB" id="A0A8I0MM07"/>
<evidence type="ECO:0000313" key="4">
    <source>
        <dbReference type="Proteomes" id="UP000656723"/>
    </source>
</evidence>
<protein>
    <submittedName>
        <fullName evidence="3">Uncharacterized protein</fullName>
    </submittedName>
</protein>
<evidence type="ECO:0000256" key="2">
    <source>
        <dbReference type="SAM" id="SignalP"/>
    </source>
</evidence>
<proteinExistence type="predicted"/>
<comment type="caution">
    <text evidence="3">The sequence shown here is derived from an EMBL/GenBank/DDBJ whole genome shotgun (WGS) entry which is preliminary data.</text>
</comment>
<name>A0A8I0MM07_CITAM</name>
<evidence type="ECO:0000313" key="3">
    <source>
        <dbReference type="EMBL" id="MBE0129250.1"/>
    </source>
</evidence>
<feature type="chain" id="PRO_5034271757" evidence="2">
    <location>
        <begin position="19"/>
        <end position="202"/>
    </location>
</feature>